<name>A0ACB9FDM9_ARCLA</name>
<dbReference type="EMBL" id="CM042047">
    <property type="protein sequence ID" value="KAI3768970.1"/>
    <property type="molecule type" value="Genomic_DNA"/>
</dbReference>
<reference evidence="2" key="1">
    <citation type="journal article" date="2022" name="Mol. Ecol. Resour.">
        <title>The genomes of chicory, endive, great burdock and yacon provide insights into Asteraceae palaeo-polyploidization history and plant inulin production.</title>
        <authorList>
            <person name="Fan W."/>
            <person name="Wang S."/>
            <person name="Wang H."/>
            <person name="Wang A."/>
            <person name="Jiang F."/>
            <person name="Liu H."/>
            <person name="Zhao H."/>
            <person name="Xu D."/>
            <person name="Zhang Y."/>
        </authorList>
    </citation>
    <scope>NUCLEOTIDE SEQUENCE [LARGE SCALE GENOMIC DNA]</scope>
    <source>
        <strain evidence="2">cv. Niubang</strain>
    </source>
</reference>
<dbReference type="Proteomes" id="UP001055879">
    <property type="component" value="Linkage Group LG01"/>
</dbReference>
<organism evidence="1 2">
    <name type="scientific">Arctium lappa</name>
    <name type="common">Greater burdock</name>
    <name type="synonym">Lappa major</name>
    <dbReference type="NCBI Taxonomy" id="4217"/>
    <lineage>
        <taxon>Eukaryota</taxon>
        <taxon>Viridiplantae</taxon>
        <taxon>Streptophyta</taxon>
        <taxon>Embryophyta</taxon>
        <taxon>Tracheophyta</taxon>
        <taxon>Spermatophyta</taxon>
        <taxon>Magnoliopsida</taxon>
        <taxon>eudicotyledons</taxon>
        <taxon>Gunneridae</taxon>
        <taxon>Pentapetalae</taxon>
        <taxon>asterids</taxon>
        <taxon>campanulids</taxon>
        <taxon>Asterales</taxon>
        <taxon>Asteraceae</taxon>
        <taxon>Carduoideae</taxon>
        <taxon>Cardueae</taxon>
        <taxon>Arctiinae</taxon>
        <taxon>Arctium</taxon>
    </lineage>
</organism>
<comment type="caution">
    <text evidence="1">The sequence shown here is derived from an EMBL/GenBank/DDBJ whole genome shotgun (WGS) entry which is preliminary data.</text>
</comment>
<evidence type="ECO:0000313" key="1">
    <source>
        <dbReference type="EMBL" id="KAI3768970.1"/>
    </source>
</evidence>
<keyword evidence="2" id="KW-1185">Reference proteome</keyword>
<reference evidence="1 2" key="2">
    <citation type="journal article" date="2022" name="Mol. Ecol. Resour.">
        <title>The genomes of chicory, endive, great burdock and yacon provide insights into Asteraceae paleo-polyploidization history and plant inulin production.</title>
        <authorList>
            <person name="Fan W."/>
            <person name="Wang S."/>
            <person name="Wang H."/>
            <person name="Wang A."/>
            <person name="Jiang F."/>
            <person name="Liu H."/>
            <person name="Zhao H."/>
            <person name="Xu D."/>
            <person name="Zhang Y."/>
        </authorList>
    </citation>
    <scope>NUCLEOTIDE SEQUENCE [LARGE SCALE GENOMIC DNA]</scope>
    <source>
        <strain evidence="2">cv. Niubang</strain>
    </source>
</reference>
<proteinExistence type="predicted"/>
<evidence type="ECO:0000313" key="2">
    <source>
        <dbReference type="Proteomes" id="UP001055879"/>
    </source>
</evidence>
<gene>
    <name evidence="1" type="ORF">L6452_00066</name>
</gene>
<protein>
    <submittedName>
        <fullName evidence="1">Uncharacterized protein</fullName>
    </submittedName>
</protein>
<accession>A0ACB9FDM9</accession>
<sequence length="93" mass="10579">MLLDIKIVFTSEYLICQVFYVETRKYKIILLGAVSQNHMMDWSPPLISSLSLSLISSLGARRSGSMQITEIDNHLLDKRFLLESEGATSEWAK</sequence>